<dbReference type="InterPro" id="IPR007560">
    <property type="entry name" value="Restrct_endonuc_IV_Mrr"/>
</dbReference>
<dbReference type="GO" id="GO:0003677">
    <property type="term" value="F:DNA binding"/>
    <property type="evidence" value="ECO:0007669"/>
    <property type="project" value="InterPro"/>
</dbReference>
<dbReference type="InterPro" id="IPR011335">
    <property type="entry name" value="Restrct_endonuc-II-like"/>
</dbReference>
<reference evidence="2 5" key="2">
    <citation type="submission" date="2016-01" db="EMBL/GenBank/DDBJ databases">
        <title>Genome sequence of Thermus parvatiensis, a thermophile isolated from a hot water spring.</title>
        <authorList>
            <person name="Tripathi C."/>
            <person name="Lal R."/>
        </authorList>
    </citation>
    <scope>NUCLEOTIDE SEQUENCE [LARGE SCALE GENOMIC DNA]</scope>
    <source>
        <strain evidence="2 5">RL</strain>
    </source>
</reference>
<dbReference type="PATRIC" id="fig|456163.3.peg.1506"/>
<evidence type="ECO:0000259" key="1">
    <source>
        <dbReference type="Pfam" id="PF04471"/>
    </source>
</evidence>
<accession>H7GH19</accession>
<evidence type="ECO:0000313" key="5">
    <source>
        <dbReference type="Proteomes" id="UP000061630"/>
    </source>
</evidence>
<keyword evidence="4" id="KW-1185">Reference proteome</keyword>
<keyword evidence="2" id="KW-0378">Hydrolase</keyword>
<dbReference type="InterPro" id="IPR011856">
    <property type="entry name" value="tRNA_endonuc-like_dom_sf"/>
</dbReference>
<evidence type="ECO:0000313" key="2">
    <source>
        <dbReference type="EMBL" id="AMA75377.1"/>
    </source>
</evidence>
<evidence type="ECO:0000313" key="4">
    <source>
        <dbReference type="Proteomes" id="UP000053186"/>
    </source>
</evidence>
<dbReference type="REBASE" id="49241">
    <property type="entry name" value="TspRLMrrP"/>
</dbReference>
<dbReference type="EMBL" id="CP014141">
    <property type="protein sequence ID" value="AMA75377.1"/>
    <property type="molecule type" value="Genomic_DNA"/>
</dbReference>
<dbReference type="KEGG" id="tpar:AV541_03925"/>
<dbReference type="RefSeq" id="WP_008632839.1">
    <property type="nucleotide sequence ID" value="NZ_AIJQ01000012.1"/>
</dbReference>
<organism evidence="3 4">
    <name type="scientific">Thermus parvatiensis</name>
    <dbReference type="NCBI Taxonomy" id="456163"/>
    <lineage>
        <taxon>Bacteria</taxon>
        <taxon>Thermotogati</taxon>
        <taxon>Deinococcota</taxon>
        <taxon>Deinococci</taxon>
        <taxon>Thermales</taxon>
        <taxon>Thermaceae</taxon>
        <taxon>Thermus</taxon>
    </lineage>
</organism>
<sequence>MALWLVRAGKRGEQEEFALNNRVAVIGWDDLPDLSQVQTREELYNLLEETYPEIQRKALLSWLSQIWPFVREMQQGDLVALPSKRRPVVYFGRVKGPYVYNPNNPEGAKHTRPVEWFKEIPRDRIDRDILYSLGAFMTVCRIQRNNAEERVVRLLEGKSPEKIKNEEKKEGEVYPADLEEYALDLIRQHIARKFKGHRLAYLVEAILQAEGYFTYRSPEGPDGGVDILAGRGPLGFDEPRLAVQVKSGDAPVGGPELNQLRGAMGKLNARVGLFVSWDGFKGAAEKEKAQSFFEIRLWDANDLIQALLANYERLPDDIQAEIPLKRIWILLPGEEEG</sequence>
<dbReference type="SUPFAM" id="SSF52980">
    <property type="entry name" value="Restriction endonuclease-like"/>
    <property type="match status" value="1"/>
</dbReference>
<dbReference type="AlphaFoldDB" id="H7GH19"/>
<name>H7GH19_9DEIN</name>
<dbReference type="EMBL" id="AIJQ01000012">
    <property type="protein sequence ID" value="EIA38911.1"/>
    <property type="molecule type" value="Genomic_DNA"/>
</dbReference>
<gene>
    <name evidence="2" type="ORF">AV541_03925</name>
    <name evidence="3" type="ORF">RLTM_07678</name>
</gene>
<dbReference type="REBASE" id="137620">
    <property type="entry name" value="TpaRLMrrP"/>
</dbReference>
<dbReference type="GO" id="GO:0015666">
    <property type="term" value="F:restriction endodeoxyribonuclease activity"/>
    <property type="evidence" value="ECO:0007669"/>
    <property type="project" value="TreeGrafter"/>
</dbReference>
<keyword evidence="2" id="KW-0540">Nuclease</keyword>
<dbReference type="PIRSF" id="PIRSF031853">
    <property type="entry name" value="UPC031853"/>
    <property type="match status" value="1"/>
</dbReference>
<dbReference type="PANTHER" id="PTHR30015:SF7">
    <property type="entry name" value="TYPE IV METHYL-DIRECTED RESTRICTION ENZYME ECOKMRR"/>
    <property type="match status" value="1"/>
</dbReference>
<evidence type="ECO:0000313" key="3">
    <source>
        <dbReference type="EMBL" id="EIA38911.1"/>
    </source>
</evidence>
<dbReference type="InterPro" id="IPR052906">
    <property type="entry name" value="Type_IV_Methyl-Rstrct_Enzyme"/>
</dbReference>
<feature type="domain" description="Restriction endonuclease type IV Mrr" evidence="1">
    <location>
        <begin position="192"/>
        <end position="306"/>
    </location>
</feature>
<dbReference type="GO" id="GO:0009307">
    <property type="term" value="P:DNA restriction-modification system"/>
    <property type="evidence" value="ECO:0007669"/>
    <property type="project" value="InterPro"/>
</dbReference>
<dbReference type="Gene3D" id="3.40.1350.10">
    <property type="match status" value="1"/>
</dbReference>
<dbReference type="Pfam" id="PF04471">
    <property type="entry name" value="Mrr_cat"/>
    <property type="match status" value="1"/>
</dbReference>
<reference evidence="3 4" key="1">
    <citation type="journal article" date="2012" name="J. Bacteriol.">
        <title>Draft genome sequence of Thermus sp. strain RL, isolated from a hot water spring located atop the Himalayan ranges at Manikaran, India.</title>
        <authorList>
            <person name="Dwivedi V."/>
            <person name="Sangwan N."/>
            <person name="Nigam A."/>
            <person name="Garg N."/>
            <person name="Niharika N."/>
            <person name="Khurana P."/>
            <person name="Khurana J.P."/>
            <person name="Lal R."/>
        </authorList>
    </citation>
    <scope>NUCLEOTIDE SEQUENCE [LARGE SCALE GENOMIC DNA]</scope>
    <source>
        <strain evidence="3 4">RL</strain>
    </source>
</reference>
<protein>
    <submittedName>
        <fullName evidence="2">Restriction endonuclease</fullName>
    </submittedName>
</protein>
<dbReference type="Proteomes" id="UP000061630">
    <property type="component" value="Chromosome"/>
</dbReference>
<dbReference type="Proteomes" id="UP000053186">
    <property type="component" value="Unassembled WGS sequence"/>
</dbReference>
<dbReference type="PANTHER" id="PTHR30015">
    <property type="entry name" value="MRR RESTRICTION SYSTEM PROTEIN"/>
    <property type="match status" value="1"/>
</dbReference>
<dbReference type="InterPro" id="IPR016984">
    <property type="entry name" value="UCP031853"/>
</dbReference>
<keyword evidence="2" id="KW-0255">Endonuclease</keyword>
<proteinExistence type="predicted"/>